<evidence type="ECO:0000313" key="9">
    <source>
        <dbReference type="Proteomes" id="UP001295684"/>
    </source>
</evidence>
<dbReference type="EMBL" id="CAMPGE010027945">
    <property type="protein sequence ID" value="CAI2385522.1"/>
    <property type="molecule type" value="Genomic_DNA"/>
</dbReference>
<dbReference type="SMART" id="SM00387">
    <property type="entry name" value="HATPase_c"/>
    <property type="match status" value="1"/>
</dbReference>
<dbReference type="Pfam" id="PF00512">
    <property type="entry name" value="HisKA"/>
    <property type="match status" value="1"/>
</dbReference>
<evidence type="ECO:0000313" key="8">
    <source>
        <dbReference type="EMBL" id="CAI2385522.1"/>
    </source>
</evidence>
<dbReference type="SUPFAM" id="SSF47384">
    <property type="entry name" value="Homodimeric domain of signal transducing histidine kinase"/>
    <property type="match status" value="1"/>
</dbReference>
<comment type="caution">
    <text evidence="8">The sequence shown here is derived from an EMBL/GenBank/DDBJ whole genome shotgun (WGS) entry which is preliminary data.</text>
</comment>
<dbReference type="InterPro" id="IPR003594">
    <property type="entry name" value="HATPase_dom"/>
</dbReference>
<feature type="transmembrane region" description="Helical" evidence="6">
    <location>
        <begin position="35"/>
        <end position="53"/>
    </location>
</feature>
<accession>A0AAD2D942</accession>
<dbReference type="SMART" id="SM00388">
    <property type="entry name" value="HisKA"/>
    <property type="match status" value="1"/>
</dbReference>
<dbReference type="GO" id="GO:0005886">
    <property type="term" value="C:plasma membrane"/>
    <property type="evidence" value="ECO:0007669"/>
    <property type="project" value="TreeGrafter"/>
</dbReference>
<keyword evidence="6" id="KW-0472">Membrane</keyword>
<name>A0AAD2D942_EUPCR</name>
<dbReference type="GO" id="GO:0000155">
    <property type="term" value="F:phosphorelay sensor kinase activity"/>
    <property type="evidence" value="ECO:0007669"/>
    <property type="project" value="InterPro"/>
</dbReference>
<dbReference type="InterPro" id="IPR004358">
    <property type="entry name" value="Sig_transdc_His_kin-like_C"/>
</dbReference>
<dbReference type="PANTHER" id="PTHR43047:SF72">
    <property type="entry name" value="OSMOSENSING HISTIDINE PROTEIN KINASE SLN1"/>
    <property type="match status" value="1"/>
</dbReference>
<evidence type="ECO:0000256" key="3">
    <source>
        <dbReference type="ARBA" id="ARBA00022553"/>
    </source>
</evidence>
<dbReference type="AlphaFoldDB" id="A0AAD2D942"/>
<dbReference type="GO" id="GO:0009927">
    <property type="term" value="F:histidine phosphotransfer kinase activity"/>
    <property type="evidence" value="ECO:0007669"/>
    <property type="project" value="TreeGrafter"/>
</dbReference>
<dbReference type="EC" id="2.7.13.3" evidence="2"/>
<dbReference type="SUPFAM" id="SSF55874">
    <property type="entry name" value="ATPase domain of HSP90 chaperone/DNA topoisomerase II/histidine kinase"/>
    <property type="match status" value="1"/>
</dbReference>
<dbReference type="PRINTS" id="PR00344">
    <property type="entry name" value="BCTRLSENSOR"/>
</dbReference>
<feature type="domain" description="Histidine kinase" evidence="7">
    <location>
        <begin position="252"/>
        <end position="532"/>
    </location>
</feature>
<reference evidence="8" key="1">
    <citation type="submission" date="2023-07" db="EMBL/GenBank/DDBJ databases">
        <authorList>
            <consortium name="AG Swart"/>
            <person name="Singh M."/>
            <person name="Singh A."/>
            <person name="Seah K."/>
            <person name="Emmerich C."/>
        </authorList>
    </citation>
    <scope>NUCLEOTIDE SEQUENCE</scope>
    <source>
        <strain evidence="8">DP1</strain>
    </source>
</reference>
<keyword evidence="3" id="KW-0597">Phosphoprotein</keyword>
<evidence type="ECO:0000256" key="4">
    <source>
        <dbReference type="ARBA" id="ARBA00022679"/>
    </source>
</evidence>
<evidence type="ECO:0000256" key="2">
    <source>
        <dbReference type="ARBA" id="ARBA00012438"/>
    </source>
</evidence>
<keyword evidence="6" id="KW-0812">Transmembrane</keyword>
<proteinExistence type="predicted"/>
<dbReference type="InterPro" id="IPR003661">
    <property type="entry name" value="HisK_dim/P_dom"/>
</dbReference>
<evidence type="ECO:0000256" key="1">
    <source>
        <dbReference type="ARBA" id="ARBA00000085"/>
    </source>
</evidence>
<dbReference type="Pfam" id="PF02518">
    <property type="entry name" value="HATPase_c"/>
    <property type="match status" value="1"/>
</dbReference>
<dbReference type="Gene3D" id="1.10.287.130">
    <property type="match status" value="1"/>
</dbReference>
<organism evidence="8 9">
    <name type="scientific">Euplotes crassus</name>
    <dbReference type="NCBI Taxonomy" id="5936"/>
    <lineage>
        <taxon>Eukaryota</taxon>
        <taxon>Sar</taxon>
        <taxon>Alveolata</taxon>
        <taxon>Ciliophora</taxon>
        <taxon>Intramacronucleata</taxon>
        <taxon>Spirotrichea</taxon>
        <taxon>Hypotrichia</taxon>
        <taxon>Euplotida</taxon>
        <taxon>Euplotidae</taxon>
        <taxon>Moneuplotes</taxon>
    </lineage>
</organism>
<keyword evidence="5" id="KW-0418">Kinase</keyword>
<keyword evidence="9" id="KW-1185">Reference proteome</keyword>
<dbReference type="InterPro" id="IPR036097">
    <property type="entry name" value="HisK_dim/P_sf"/>
</dbReference>
<protein>
    <recommendedName>
        <fullName evidence="2">histidine kinase</fullName>
        <ecNumber evidence="2">2.7.13.3</ecNumber>
    </recommendedName>
</protein>
<evidence type="ECO:0000259" key="7">
    <source>
        <dbReference type="PROSITE" id="PS50109"/>
    </source>
</evidence>
<evidence type="ECO:0000256" key="6">
    <source>
        <dbReference type="SAM" id="Phobius"/>
    </source>
</evidence>
<keyword evidence="4" id="KW-0808">Transferase</keyword>
<dbReference type="Gene3D" id="3.30.565.10">
    <property type="entry name" value="Histidine kinase-like ATPase, C-terminal domain"/>
    <property type="match status" value="1"/>
</dbReference>
<comment type="catalytic activity">
    <reaction evidence="1">
        <text>ATP + protein L-histidine = ADP + protein N-phospho-L-histidine.</text>
        <dbReference type="EC" id="2.7.13.3"/>
    </reaction>
</comment>
<dbReference type="InterPro" id="IPR005467">
    <property type="entry name" value="His_kinase_dom"/>
</dbReference>
<dbReference type="InterPro" id="IPR036890">
    <property type="entry name" value="HATPase_C_sf"/>
</dbReference>
<keyword evidence="6" id="KW-1133">Transmembrane helix</keyword>
<dbReference type="Proteomes" id="UP001295684">
    <property type="component" value="Unassembled WGS sequence"/>
</dbReference>
<dbReference type="PROSITE" id="PS50109">
    <property type="entry name" value="HIS_KIN"/>
    <property type="match status" value="1"/>
</dbReference>
<evidence type="ECO:0000256" key="5">
    <source>
        <dbReference type="ARBA" id="ARBA00022777"/>
    </source>
</evidence>
<dbReference type="CDD" id="cd00082">
    <property type="entry name" value="HisKA"/>
    <property type="match status" value="1"/>
</dbReference>
<sequence>MLNLRKFRKDLPENKQECAYIGYQSWKSTSMRIEIPSLIAILIMILTTLFVVIKNTLSCHEICPISVCACFRYISVCPFLLSSWLLLFIYYLKRRTISSKVKLKQSRQQILEMREIIKMMPFGVAIIPKNPNASQKNFLNDEFQQKYIGKWGNLEELLRIQGKYDDSDFNQERSKKDFNRFETDKNVILRINKDNISYKCNDSGDRACNISTAIVNWEGIPSYMHIINDNTELIKAEESKMNQKCQEIMFTNASHDLRTPLNCILNSFSILENSFKTTNKLITPLVCHLSHSQQQLLASNNLEIKNFLKNGTNSSHLLLALVDDILNLSKIKSGKFDVKKEKFQIQDLFTEIYSIFKPQCDQKKLKFDIQVCEEMQKFTLISDPTVIRQILINLVSNSLKFTFASIKGVKTKESGLMSSGTMKCLTPNIPISDPLNLAFKSHITISATFTKRKGKNYVHFSVEDSGVGIPAQKKDKLFKLFHLVTKDGGLSNNVTGLGLTVCKEYTEALGGEIWLESEENLGTIVSFVVPCL</sequence>
<feature type="transmembrane region" description="Helical" evidence="6">
    <location>
        <begin position="73"/>
        <end position="92"/>
    </location>
</feature>
<gene>
    <name evidence="8" type="ORF">ECRASSUSDP1_LOCUS27093</name>
</gene>
<dbReference type="PANTHER" id="PTHR43047">
    <property type="entry name" value="TWO-COMPONENT HISTIDINE PROTEIN KINASE"/>
    <property type="match status" value="1"/>
</dbReference>